<dbReference type="OrthoDB" id="409763at2759"/>
<reference evidence="4" key="1">
    <citation type="submission" date="2021-12" db="EMBL/GenBank/DDBJ databases">
        <authorList>
            <person name="King R."/>
        </authorList>
    </citation>
    <scope>NUCLEOTIDE SEQUENCE</scope>
</reference>
<dbReference type="InterPro" id="IPR001753">
    <property type="entry name" value="Enoyl-CoA_hydra/iso"/>
</dbReference>
<dbReference type="EMBL" id="OV121132">
    <property type="protein sequence ID" value="CAH0546956.1"/>
    <property type="molecule type" value="Genomic_DNA"/>
</dbReference>
<dbReference type="PANTHER" id="PTHR43684">
    <property type="match status" value="1"/>
</dbReference>
<dbReference type="Proteomes" id="UP001154078">
    <property type="component" value="Chromosome 1"/>
</dbReference>
<proteinExistence type="predicted"/>
<evidence type="ECO:0000256" key="2">
    <source>
        <dbReference type="ARBA" id="ARBA00023140"/>
    </source>
</evidence>
<gene>
    <name evidence="4" type="ORF">MELIAE_LOCUS1028</name>
</gene>
<keyword evidence="2" id="KW-0576">Peroxisome</keyword>
<dbReference type="InterPro" id="IPR029045">
    <property type="entry name" value="ClpP/crotonase-like_dom_sf"/>
</dbReference>
<dbReference type="InterPro" id="IPR051053">
    <property type="entry name" value="ECH/Chromodomain_protein"/>
</dbReference>
<dbReference type="SUPFAM" id="SSF52096">
    <property type="entry name" value="ClpP/crotonase"/>
    <property type="match status" value="1"/>
</dbReference>
<accession>A0A9P0ARY1</accession>
<dbReference type="Gene3D" id="3.90.226.10">
    <property type="entry name" value="2-enoyl-CoA Hydratase, Chain A, domain 1"/>
    <property type="match status" value="1"/>
</dbReference>
<dbReference type="CDD" id="cd06558">
    <property type="entry name" value="crotonase-like"/>
    <property type="match status" value="1"/>
</dbReference>
<evidence type="ECO:0000313" key="5">
    <source>
        <dbReference type="Proteomes" id="UP001154078"/>
    </source>
</evidence>
<dbReference type="GO" id="GO:0005777">
    <property type="term" value="C:peroxisome"/>
    <property type="evidence" value="ECO:0007669"/>
    <property type="project" value="UniProtKB-SubCell"/>
</dbReference>
<dbReference type="GO" id="GO:0004165">
    <property type="term" value="F:delta(3)-delta(2)-enoyl-CoA isomerase activity"/>
    <property type="evidence" value="ECO:0007669"/>
    <property type="project" value="UniProtKB-ARBA"/>
</dbReference>
<dbReference type="AlphaFoldDB" id="A0A9P0ARY1"/>
<dbReference type="Pfam" id="PF00378">
    <property type="entry name" value="ECH_1"/>
    <property type="match status" value="1"/>
</dbReference>
<sequence>MNHNELLLEKNNGVRIIRINRPKRKNAFSPNMYIKFAEILNNDAKDDSIVITIITGVGEYFSSGNDIIASASNNNIQEGLTKPVTKVTSNKSTYLLQQNHVEFSGTTTINKPPTRFQ</sequence>
<evidence type="ECO:0000256" key="3">
    <source>
        <dbReference type="ARBA" id="ARBA00023235"/>
    </source>
</evidence>
<organism evidence="4 5">
    <name type="scientific">Brassicogethes aeneus</name>
    <name type="common">Rape pollen beetle</name>
    <name type="synonym">Meligethes aeneus</name>
    <dbReference type="NCBI Taxonomy" id="1431903"/>
    <lineage>
        <taxon>Eukaryota</taxon>
        <taxon>Metazoa</taxon>
        <taxon>Ecdysozoa</taxon>
        <taxon>Arthropoda</taxon>
        <taxon>Hexapoda</taxon>
        <taxon>Insecta</taxon>
        <taxon>Pterygota</taxon>
        <taxon>Neoptera</taxon>
        <taxon>Endopterygota</taxon>
        <taxon>Coleoptera</taxon>
        <taxon>Polyphaga</taxon>
        <taxon>Cucujiformia</taxon>
        <taxon>Nitidulidae</taxon>
        <taxon>Meligethinae</taxon>
        <taxon>Brassicogethes</taxon>
    </lineage>
</organism>
<protein>
    <submittedName>
        <fullName evidence="4">Uncharacterized protein</fullName>
    </submittedName>
</protein>
<evidence type="ECO:0000256" key="1">
    <source>
        <dbReference type="ARBA" id="ARBA00004275"/>
    </source>
</evidence>
<name>A0A9P0ARY1_BRAAE</name>
<evidence type="ECO:0000313" key="4">
    <source>
        <dbReference type="EMBL" id="CAH0546956.1"/>
    </source>
</evidence>
<keyword evidence="5" id="KW-1185">Reference proteome</keyword>
<dbReference type="PANTHER" id="PTHR43684:SF1">
    <property type="entry name" value="ENOYL-COA DELTA ISOMERASE 2"/>
    <property type="match status" value="1"/>
</dbReference>
<comment type="subcellular location">
    <subcellularLocation>
        <location evidence="1">Peroxisome</location>
    </subcellularLocation>
</comment>
<keyword evidence="3" id="KW-0413">Isomerase</keyword>